<sequence>MSEDELAKATIERAHRLGRKKERKSRPVVVRFLNFRTKLDVLERGYKLKDSHYSMFEQFPREIVERRRLLVPIMKEHRAQKIKTRLVRPRLLPSDFRRKSPARVRTPRGSASGGC</sequence>
<proteinExistence type="predicted"/>
<dbReference type="Gene3D" id="3.30.70.1820">
    <property type="entry name" value="L1 transposable element, RRM domain"/>
    <property type="match status" value="1"/>
</dbReference>
<dbReference type="EMBL" id="JAOPHQ010004264">
    <property type="protein sequence ID" value="KAK0140260.1"/>
    <property type="molecule type" value="Genomic_DNA"/>
</dbReference>
<accession>A0AA47MHJ8</accession>
<organism evidence="1 2">
    <name type="scientific">Merluccius polli</name>
    <name type="common">Benguela hake</name>
    <name type="synonym">Merluccius cadenati</name>
    <dbReference type="NCBI Taxonomy" id="89951"/>
    <lineage>
        <taxon>Eukaryota</taxon>
        <taxon>Metazoa</taxon>
        <taxon>Chordata</taxon>
        <taxon>Craniata</taxon>
        <taxon>Vertebrata</taxon>
        <taxon>Euteleostomi</taxon>
        <taxon>Actinopterygii</taxon>
        <taxon>Neopterygii</taxon>
        <taxon>Teleostei</taxon>
        <taxon>Neoteleostei</taxon>
        <taxon>Acanthomorphata</taxon>
        <taxon>Zeiogadaria</taxon>
        <taxon>Gadariae</taxon>
        <taxon>Gadiformes</taxon>
        <taxon>Gadoidei</taxon>
        <taxon>Merlucciidae</taxon>
        <taxon>Merluccius</taxon>
    </lineage>
</organism>
<name>A0AA47MHJ8_MERPO</name>
<protein>
    <submittedName>
        <fullName evidence="1">Uncharacterized protein</fullName>
    </submittedName>
</protein>
<comment type="caution">
    <text evidence="1">The sequence shown here is derived from an EMBL/GenBank/DDBJ whole genome shotgun (WGS) entry which is preliminary data.</text>
</comment>
<keyword evidence="2" id="KW-1185">Reference proteome</keyword>
<evidence type="ECO:0000313" key="2">
    <source>
        <dbReference type="Proteomes" id="UP001174136"/>
    </source>
</evidence>
<gene>
    <name evidence="1" type="ORF">N1851_022808</name>
</gene>
<reference evidence="1" key="1">
    <citation type="journal article" date="2023" name="Front. Mar. Sci.">
        <title>A new Merluccius polli reference genome to investigate the effects of global change in West African waters.</title>
        <authorList>
            <person name="Mateo J.L."/>
            <person name="Blanco-Fernandez C."/>
            <person name="Garcia-Vazquez E."/>
            <person name="Machado-Schiaffino G."/>
        </authorList>
    </citation>
    <scope>NUCLEOTIDE SEQUENCE</scope>
    <source>
        <strain evidence="1">C29</strain>
        <tissue evidence="1">Fin</tissue>
    </source>
</reference>
<dbReference type="AlphaFoldDB" id="A0AA47MHJ8"/>
<evidence type="ECO:0000313" key="1">
    <source>
        <dbReference type="EMBL" id="KAK0140260.1"/>
    </source>
</evidence>
<dbReference type="Proteomes" id="UP001174136">
    <property type="component" value="Unassembled WGS sequence"/>
</dbReference>